<organism evidence="2 3">
    <name type="scientific">Gossypium arboreum</name>
    <name type="common">Tree cotton</name>
    <name type="synonym">Gossypium nanking</name>
    <dbReference type="NCBI Taxonomy" id="29729"/>
    <lineage>
        <taxon>Eukaryota</taxon>
        <taxon>Viridiplantae</taxon>
        <taxon>Streptophyta</taxon>
        <taxon>Embryophyta</taxon>
        <taxon>Tracheophyta</taxon>
        <taxon>Spermatophyta</taxon>
        <taxon>Magnoliopsida</taxon>
        <taxon>eudicotyledons</taxon>
        <taxon>Gunneridae</taxon>
        <taxon>Pentapetalae</taxon>
        <taxon>rosids</taxon>
        <taxon>malvids</taxon>
        <taxon>Malvales</taxon>
        <taxon>Malvaceae</taxon>
        <taxon>Malvoideae</taxon>
        <taxon>Gossypium</taxon>
    </lineage>
</organism>
<accession>A0ABR0MM28</accession>
<feature type="compositionally biased region" description="Polar residues" evidence="1">
    <location>
        <begin position="42"/>
        <end position="61"/>
    </location>
</feature>
<sequence>MTHPNENFPTNFPLGQQGGFGTGNQPSKIDLFTGWFAGQPKNMGNSGHTGASNSFNPNTPSGVVKVDEEADSSTKCHVRIVASISIGIVKSKRKIKEEDVI</sequence>
<feature type="compositionally biased region" description="Polar residues" evidence="1">
    <location>
        <begin position="1"/>
        <end position="14"/>
    </location>
</feature>
<reference evidence="2 3" key="1">
    <citation type="submission" date="2023-03" db="EMBL/GenBank/DDBJ databases">
        <title>WGS of Gossypium arboreum.</title>
        <authorList>
            <person name="Yu D."/>
        </authorList>
    </citation>
    <scope>NUCLEOTIDE SEQUENCE [LARGE SCALE GENOMIC DNA]</scope>
    <source>
        <tissue evidence="2">Leaf</tissue>
    </source>
</reference>
<dbReference type="EMBL" id="JARKNE010000012">
    <property type="protein sequence ID" value="KAK5775049.1"/>
    <property type="molecule type" value="Genomic_DNA"/>
</dbReference>
<proteinExistence type="predicted"/>
<name>A0ABR0MM28_GOSAR</name>
<feature type="region of interest" description="Disordered" evidence="1">
    <location>
        <begin position="40"/>
        <end position="68"/>
    </location>
</feature>
<evidence type="ECO:0000313" key="3">
    <source>
        <dbReference type="Proteomes" id="UP001358586"/>
    </source>
</evidence>
<feature type="region of interest" description="Disordered" evidence="1">
    <location>
        <begin position="1"/>
        <end position="27"/>
    </location>
</feature>
<comment type="caution">
    <text evidence="2">The sequence shown here is derived from an EMBL/GenBank/DDBJ whole genome shotgun (WGS) entry which is preliminary data.</text>
</comment>
<dbReference type="Proteomes" id="UP001358586">
    <property type="component" value="Chromosome 12"/>
</dbReference>
<gene>
    <name evidence="2" type="ORF">PVK06_042916</name>
</gene>
<evidence type="ECO:0000256" key="1">
    <source>
        <dbReference type="SAM" id="MobiDB-lite"/>
    </source>
</evidence>
<evidence type="ECO:0000313" key="2">
    <source>
        <dbReference type="EMBL" id="KAK5775049.1"/>
    </source>
</evidence>
<keyword evidence="3" id="KW-1185">Reference proteome</keyword>
<protein>
    <submittedName>
        <fullName evidence="2">Uncharacterized protein</fullName>
    </submittedName>
</protein>